<keyword evidence="1" id="KW-0812">Transmembrane</keyword>
<evidence type="ECO:0000313" key="2">
    <source>
        <dbReference type="EMBL" id="KAJ9151946.1"/>
    </source>
</evidence>
<reference evidence="2" key="1">
    <citation type="submission" date="2022-07" db="EMBL/GenBank/DDBJ databases">
        <title>Fungi with potential for degradation of polypropylene.</title>
        <authorList>
            <person name="Gostincar C."/>
        </authorList>
    </citation>
    <scope>NUCLEOTIDE SEQUENCE</scope>
    <source>
        <strain evidence="2">EXF-13308</strain>
    </source>
</reference>
<keyword evidence="3" id="KW-1185">Reference proteome</keyword>
<evidence type="ECO:0000313" key="3">
    <source>
        <dbReference type="Proteomes" id="UP001174694"/>
    </source>
</evidence>
<dbReference type="AlphaFoldDB" id="A0AA38RLK5"/>
<protein>
    <submittedName>
        <fullName evidence="2">Uncharacterized protein</fullName>
    </submittedName>
</protein>
<keyword evidence="1" id="KW-0472">Membrane</keyword>
<dbReference type="EMBL" id="JANBVO010000005">
    <property type="protein sequence ID" value="KAJ9151946.1"/>
    <property type="molecule type" value="Genomic_DNA"/>
</dbReference>
<organism evidence="2 3">
    <name type="scientific">Pleurostoma richardsiae</name>
    <dbReference type="NCBI Taxonomy" id="41990"/>
    <lineage>
        <taxon>Eukaryota</taxon>
        <taxon>Fungi</taxon>
        <taxon>Dikarya</taxon>
        <taxon>Ascomycota</taxon>
        <taxon>Pezizomycotina</taxon>
        <taxon>Sordariomycetes</taxon>
        <taxon>Sordariomycetidae</taxon>
        <taxon>Calosphaeriales</taxon>
        <taxon>Pleurostomataceae</taxon>
        <taxon>Pleurostoma</taxon>
    </lineage>
</organism>
<dbReference type="Proteomes" id="UP001174694">
    <property type="component" value="Unassembled WGS sequence"/>
</dbReference>
<evidence type="ECO:0000256" key="1">
    <source>
        <dbReference type="SAM" id="Phobius"/>
    </source>
</evidence>
<proteinExistence type="predicted"/>
<accession>A0AA38RLK5</accession>
<feature type="transmembrane region" description="Helical" evidence="1">
    <location>
        <begin position="408"/>
        <end position="427"/>
    </location>
</feature>
<name>A0AA38RLK5_9PEZI</name>
<dbReference type="Gene3D" id="1.20.58.340">
    <property type="entry name" value="Magnesium transport protein CorA, transmembrane region"/>
    <property type="match status" value="1"/>
</dbReference>
<sequence>MSWTRVKDEYRVFEDAAERDTLANPAKFELDIWEKRSGLPGWTYLPSVTDPQVVATPCELRIVFAPLDLPKKSTRNEFVSLFRALAIPPAFTVERVQSVSHSFGTERDATGSCAWFHFLCKHADPSAVHRRARTTLGAMRSMARDAQPLPQADYSYLRSGFFLRTTRAGNTTLVCFGATPCVRRRIEQFVSVKAWDEVSTQPYILFDLVLEGLSLEVDENVWNIGKVFGFMEHHTLSIANTSRDLITKEIFVELHNLAKHAIHLGEAIESSLLTVDGLLARVKVADSGPSSISRTGSSNSGITLTQNEVHQQLRDRLEYRKSLFQSTKLRLGSLQKRVQNSIELSFNLLTQQDSLVMIQDSNSMKVIAAITMFFLPTTAVASVLGSQLFMTSNSTGSWEVTATPLFKVMWYVAAPTTMVVAILAFFWHKYSHHHRPSPQQPLKLLVRRLTTYRQSSSKV</sequence>
<gene>
    <name evidence="2" type="ORF">NKR23_g2972</name>
</gene>
<comment type="caution">
    <text evidence="2">The sequence shown here is derived from an EMBL/GenBank/DDBJ whole genome shotgun (WGS) entry which is preliminary data.</text>
</comment>
<feature type="transmembrane region" description="Helical" evidence="1">
    <location>
        <begin position="366"/>
        <end position="388"/>
    </location>
</feature>
<keyword evidence="1" id="KW-1133">Transmembrane helix</keyword>